<protein>
    <submittedName>
        <fullName evidence="5">SnodProt1</fullName>
    </submittedName>
</protein>
<keyword evidence="6" id="KW-1185">Reference proteome</keyword>
<organism evidence="5 6">
    <name type="scientific">Trichoderma gamsii</name>
    <dbReference type="NCBI Taxonomy" id="398673"/>
    <lineage>
        <taxon>Eukaryota</taxon>
        <taxon>Fungi</taxon>
        <taxon>Dikarya</taxon>
        <taxon>Ascomycota</taxon>
        <taxon>Pezizomycotina</taxon>
        <taxon>Sordariomycetes</taxon>
        <taxon>Hypocreomycetidae</taxon>
        <taxon>Hypocreales</taxon>
        <taxon>Hypocreaceae</taxon>
        <taxon>Trichoderma</taxon>
    </lineage>
</organism>
<evidence type="ECO:0000256" key="1">
    <source>
        <dbReference type="ARBA" id="ARBA00004613"/>
    </source>
</evidence>
<dbReference type="RefSeq" id="XP_018662468.1">
    <property type="nucleotide sequence ID" value="XM_018804353.1"/>
</dbReference>
<comment type="subcellular location">
    <subcellularLocation>
        <location evidence="1">Secreted</location>
    </subcellularLocation>
</comment>
<evidence type="ECO:0000256" key="2">
    <source>
        <dbReference type="ARBA" id="ARBA00010421"/>
    </source>
</evidence>
<dbReference type="STRING" id="398673.A0A2P4ZIV0"/>
<keyword evidence="3" id="KW-0964">Secreted</keyword>
<dbReference type="GO" id="GO:0005576">
    <property type="term" value="C:extracellular region"/>
    <property type="evidence" value="ECO:0007669"/>
    <property type="project" value="UniProtKB-SubCell"/>
</dbReference>
<comment type="similarity">
    <text evidence="2">Belongs to the cerato-platanin family.</text>
</comment>
<evidence type="ECO:0000313" key="6">
    <source>
        <dbReference type="Proteomes" id="UP000054821"/>
    </source>
</evidence>
<dbReference type="GeneID" id="29984436"/>
<evidence type="ECO:0000313" key="5">
    <source>
        <dbReference type="EMBL" id="PON24202.1"/>
    </source>
</evidence>
<dbReference type="InterPro" id="IPR036908">
    <property type="entry name" value="RlpA-like_sf"/>
</dbReference>
<sequence length="147" mass="15938">MLPLGICQVAAIISLASAETVSVTFNTLYDDPSRSLSEVSCWRKGTGFKPNLDWKIQKDAVGFIGIQAIHAFSQAQCFSCWKLEYGDKHVSLFAIDGADSGFVLSLNAMQSLTGGQARELVRIDVEATQVDVSNCGISAAELHIYDF</sequence>
<evidence type="ECO:0000256" key="4">
    <source>
        <dbReference type="SAM" id="SignalP"/>
    </source>
</evidence>
<dbReference type="EMBL" id="JPDN02000024">
    <property type="protein sequence ID" value="PON24202.1"/>
    <property type="molecule type" value="Genomic_DNA"/>
</dbReference>
<accession>A0A2P4ZIV0</accession>
<dbReference type="Gene3D" id="2.40.40.10">
    <property type="entry name" value="RlpA-like domain"/>
    <property type="match status" value="1"/>
</dbReference>
<dbReference type="Proteomes" id="UP000054821">
    <property type="component" value="Unassembled WGS sequence"/>
</dbReference>
<keyword evidence="4" id="KW-0732">Signal</keyword>
<proteinExistence type="inferred from homology"/>
<evidence type="ECO:0000256" key="3">
    <source>
        <dbReference type="ARBA" id="ARBA00022525"/>
    </source>
</evidence>
<dbReference type="Pfam" id="PF07249">
    <property type="entry name" value="Cerato-platanin"/>
    <property type="match status" value="1"/>
</dbReference>
<dbReference type="AlphaFoldDB" id="A0A2P4ZIV0"/>
<reference evidence="5 6" key="1">
    <citation type="journal article" date="2016" name="Genome Announc.">
        <title>Draft Whole-Genome Sequence of Trichoderma gamsii T6085, a Promising Biocontrol Agent of Fusarium Head Blight on Wheat.</title>
        <authorList>
            <person name="Baroncelli R."/>
            <person name="Zapparata A."/>
            <person name="Piaggeschi G."/>
            <person name="Sarrocco S."/>
            <person name="Vannacci G."/>
        </authorList>
    </citation>
    <scope>NUCLEOTIDE SEQUENCE [LARGE SCALE GENOMIC DNA]</scope>
    <source>
        <strain evidence="5 6">T6085</strain>
    </source>
</reference>
<dbReference type="InterPro" id="IPR010829">
    <property type="entry name" value="Cerato-platanin"/>
</dbReference>
<dbReference type="CDD" id="cd22778">
    <property type="entry name" value="DPBB_CEPL-like"/>
    <property type="match status" value="1"/>
</dbReference>
<feature type="chain" id="PRO_5015112998" evidence="4">
    <location>
        <begin position="19"/>
        <end position="147"/>
    </location>
</feature>
<feature type="signal peptide" evidence="4">
    <location>
        <begin position="1"/>
        <end position="18"/>
    </location>
</feature>
<comment type="caution">
    <text evidence="5">The sequence shown here is derived from an EMBL/GenBank/DDBJ whole genome shotgun (WGS) entry which is preliminary data.</text>
</comment>
<name>A0A2P4ZIV0_9HYPO</name>
<gene>
    <name evidence="5" type="ORF">TGAM01_v206890</name>
</gene>